<keyword evidence="1" id="KW-0472">Membrane</keyword>
<feature type="transmembrane region" description="Helical" evidence="1">
    <location>
        <begin position="79"/>
        <end position="96"/>
    </location>
</feature>
<feature type="transmembrane region" description="Helical" evidence="1">
    <location>
        <begin position="42"/>
        <end position="58"/>
    </location>
</feature>
<proteinExistence type="predicted"/>
<evidence type="ECO:0000256" key="1">
    <source>
        <dbReference type="SAM" id="Phobius"/>
    </source>
</evidence>
<dbReference type="RefSeq" id="WP_148940011.1">
    <property type="nucleotide sequence ID" value="NZ_VTEI01000006.1"/>
</dbReference>
<protein>
    <submittedName>
        <fullName evidence="2">Uncharacterized protein</fullName>
    </submittedName>
</protein>
<keyword evidence="1" id="KW-1133">Transmembrane helix</keyword>
<dbReference type="AlphaFoldDB" id="A0A5D4NPP9"/>
<dbReference type="EMBL" id="VTEI01000006">
    <property type="protein sequence ID" value="TYS16127.1"/>
    <property type="molecule type" value="Genomic_DNA"/>
</dbReference>
<evidence type="ECO:0000313" key="2">
    <source>
        <dbReference type="EMBL" id="TYS16127.1"/>
    </source>
</evidence>
<evidence type="ECO:0000313" key="3">
    <source>
        <dbReference type="Proteomes" id="UP000322267"/>
    </source>
</evidence>
<gene>
    <name evidence="2" type="ORF">FZC78_12315</name>
</gene>
<dbReference type="Proteomes" id="UP000322267">
    <property type="component" value="Unassembled WGS sequence"/>
</dbReference>
<name>A0A5D4NPP9_9BACI</name>
<accession>A0A5D4NPP9</accession>
<keyword evidence="1" id="KW-0812">Transmembrane</keyword>
<comment type="caution">
    <text evidence="2">The sequence shown here is derived from an EMBL/GenBank/DDBJ whole genome shotgun (WGS) entry which is preliminary data.</text>
</comment>
<reference evidence="2 3" key="1">
    <citation type="submission" date="2019-08" db="EMBL/GenBank/DDBJ databases">
        <title>Bacillus genomes from the desert of Cuatro Cienegas, Coahuila.</title>
        <authorList>
            <person name="Olmedo-Alvarez G."/>
        </authorList>
    </citation>
    <scope>NUCLEOTIDE SEQUENCE [LARGE SCALE GENOMIC DNA]</scope>
    <source>
        <strain evidence="2 3">CH34_1T</strain>
    </source>
</reference>
<sequence>MRVILELVRILFLFLFFGGMLGGLIKLIYIVLGIVINEDGSGGWFPAIAILLILYVLYKNWLQFSSFVQGAKEKLPKTVSLRLISSALILIGIAPFI</sequence>
<organism evidence="2 3">
    <name type="scientific">Rossellomorea vietnamensis</name>
    <dbReference type="NCBI Taxonomy" id="218284"/>
    <lineage>
        <taxon>Bacteria</taxon>
        <taxon>Bacillati</taxon>
        <taxon>Bacillota</taxon>
        <taxon>Bacilli</taxon>
        <taxon>Bacillales</taxon>
        <taxon>Bacillaceae</taxon>
        <taxon>Rossellomorea</taxon>
    </lineage>
</organism>
<feature type="transmembrane region" description="Helical" evidence="1">
    <location>
        <begin position="12"/>
        <end position="36"/>
    </location>
</feature>